<evidence type="ECO:0000313" key="2">
    <source>
        <dbReference type="Proteomes" id="UP000827872"/>
    </source>
</evidence>
<gene>
    <name evidence="1" type="ORF">K3G42_023964</name>
</gene>
<dbReference type="Proteomes" id="UP000827872">
    <property type="component" value="Linkage Group LG07"/>
</dbReference>
<name>A0ACB8ESG8_9SAUR</name>
<protein>
    <submittedName>
        <fullName evidence="1">Uncharacterized protein</fullName>
    </submittedName>
</protein>
<proteinExistence type="predicted"/>
<reference evidence="1" key="1">
    <citation type="submission" date="2021-08" db="EMBL/GenBank/DDBJ databases">
        <title>The first chromosome-level gecko genome reveals the dynamic sex chromosomes of Neotropical dwarf geckos (Sphaerodactylidae: Sphaerodactylus).</title>
        <authorList>
            <person name="Pinto B.J."/>
            <person name="Keating S.E."/>
            <person name="Gamble T."/>
        </authorList>
    </citation>
    <scope>NUCLEOTIDE SEQUENCE</scope>
    <source>
        <strain evidence="1">TG3544</strain>
    </source>
</reference>
<comment type="caution">
    <text evidence="1">The sequence shown here is derived from an EMBL/GenBank/DDBJ whole genome shotgun (WGS) entry which is preliminary data.</text>
</comment>
<dbReference type="EMBL" id="CM037620">
    <property type="protein sequence ID" value="KAH7995278.1"/>
    <property type="molecule type" value="Genomic_DNA"/>
</dbReference>
<organism evidence="1 2">
    <name type="scientific">Sphaerodactylus townsendi</name>
    <dbReference type="NCBI Taxonomy" id="933632"/>
    <lineage>
        <taxon>Eukaryota</taxon>
        <taxon>Metazoa</taxon>
        <taxon>Chordata</taxon>
        <taxon>Craniata</taxon>
        <taxon>Vertebrata</taxon>
        <taxon>Euteleostomi</taxon>
        <taxon>Lepidosauria</taxon>
        <taxon>Squamata</taxon>
        <taxon>Bifurcata</taxon>
        <taxon>Gekkota</taxon>
        <taxon>Sphaerodactylidae</taxon>
        <taxon>Sphaerodactylus</taxon>
    </lineage>
</organism>
<keyword evidence="2" id="KW-1185">Reference proteome</keyword>
<evidence type="ECO:0000313" key="1">
    <source>
        <dbReference type="EMBL" id="KAH7995278.1"/>
    </source>
</evidence>
<accession>A0ACB8ESG8</accession>
<sequence>MTPCIHPERTSGQQAEINDLVQRKIAVDEENVVLKSELCLLQQKFTDKIEELKDTKECAVRKEEQSRLVIKNLEEENEGLSTRYADLLNDLEKLRKQEAQWRIEKSGIDAKIKIAIQTLCPKEKGLAQLDPVVHLV</sequence>